<feature type="transmembrane region" description="Helical" evidence="7">
    <location>
        <begin position="265"/>
        <end position="285"/>
    </location>
</feature>
<dbReference type="GO" id="GO:0006813">
    <property type="term" value="P:potassium ion transport"/>
    <property type="evidence" value="ECO:0007669"/>
    <property type="project" value="InterPro"/>
</dbReference>
<evidence type="ECO:0000313" key="9">
    <source>
        <dbReference type="EMBL" id="QDT07577.1"/>
    </source>
</evidence>
<feature type="transmembrane region" description="Helical" evidence="7">
    <location>
        <begin position="297"/>
        <end position="319"/>
    </location>
</feature>
<dbReference type="InterPro" id="IPR003148">
    <property type="entry name" value="RCK_N"/>
</dbReference>
<dbReference type="Proteomes" id="UP000318538">
    <property type="component" value="Chromosome"/>
</dbReference>
<dbReference type="GO" id="GO:0015297">
    <property type="term" value="F:antiporter activity"/>
    <property type="evidence" value="ECO:0007669"/>
    <property type="project" value="InterPro"/>
</dbReference>
<dbReference type="EMBL" id="CP036525">
    <property type="protein sequence ID" value="QDT07577.1"/>
    <property type="molecule type" value="Genomic_DNA"/>
</dbReference>
<dbReference type="PANTHER" id="PTHR42751">
    <property type="entry name" value="SODIUM/HYDROGEN EXCHANGER FAMILY/TRKA DOMAIN PROTEIN"/>
    <property type="match status" value="1"/>
</dbReference>
<dbReference type="SUPFAM" id="SSF51735">
    <property type="entry name" value="NAD(P)-binding Rossmann-fold domains"/>
    <property type="match status" value="1"/>
</dbReference>
<organism evidence="9 10">
    <name type="scientific">Rubripirellula lacrimiformis</name>
    <dbReference type="NCBI Taxonomy" id="1930273"/>
    <lineage>
        <taxon>Bacteria</taxon>
        <taxon>Pseudomonadati</taxon>
        <taxon>Planctomycetota</taxon>
        <taxon>Planctomycetia</taxon>
        <taxon>Pirellulales</taxon>
        <taxon>Pirellulaceae</taxon>
        <taxon>Rubripirellula</taxon>
    </lineage>
</organism>
<feature type="transmembrane region" description="Helical" evidence="7">
    <location>
        <begin position="87"/>
        <end position="107"/>
    </location>
</feature>
<dbReference type="GO" id="GO:1902600">
    <property type="term" value="P:proton transmembrane transport"/>
    <property type="evidence" value="ECO:0007669"/>
    <property type="project" value="InterPro"/>
</dbReference>
<dbReference type="Pfam" id="PF00999">
    <property type="entry name" value="Na_H_Exchanger"/>
    <property type="match status" value="1"/>
</dbReference>
<dbReference type="InterPro" id="IPR006153">
    <property type="entry name" value="Cation/H_exchanger_TM"/>
</dbReference>
<feature type="transmembrane region" description="Helical" evidence="7">
    <location>
        <begin position="234"/>
        <end position="253"/>
    </location>
</feature>
<accession>A0A517NKA8</accession>
<dbReference type="InterPro" id="IPR036291">
    <property type="entry name" value="NAD(P)-bd_dom_sf"/>
</dbReference>
<dbReference type="InterPro" id="IPR038770">
    <property type="entry name" value="Na+/solute_symporter_sf"/>
</dbReference>
<sequence>MTETLIHNLLIILSAGLLAAVVCRRLNVSVLIGYLVVGAVLGQGVLGWVSDGDHQLEQFAEAGVFLLLFSIGLEFSLDDLKRLGRNLVIGGAAQMLLVALPLIALLMWLGMEWASAVLIASAVAFSSTVLVFKTLSEWGQSEQPHGRRAIGILLFQDAALVPLLLLVPLLTGGSESIDAIAFVRLGLISFVFVVAVLGLRMLLARWVIPLFAAYRSPELIILFTIVLLGAVTLAAYRVGLPPAVGAFAAGLIFNGNRWTRQIDALVLPFRETFAAVFFVGLGLIFDPRLVWQDPVWMGAALVSVIALKAVAATISLWLTGMTIQRAFGMGLGLAHIGEFAFVLVLLGFESSVIAEADYRRVVAIAVGSLVLAPPLMKFGLRMVRAENFSDDTQVMSGHDSLTHRVAVVIGAGPIGTRLASQLETMGKEVCLLDLSPINLHPFAQLGFRTVAGDATDSMVLARSGVGEAYLVVVCVPDDQIALQVVRAIRKLNSSAQMLVRCRYQANVGRLRKAGAAQIVTEETEASLALLESLRSLDADPNFRGRDSG</sequence>
<reference evidence="9 10" key="1">
    <citation type="submission" date="2019-02" db="EMBL/GenBank/DDBJ databases">
        <title>Deep-cultivation of Planctomycetes and their phenomic and genomic characterization uncovers novel biology.</title>
        <authorList>
            <person name="Wiegand S."/>
            <person name="Jogler M."/>
            <person name="Boedeker C."/>
            <person name="Pinto D."/>
            <person name="Vollmers J."/>
            <person name="Rivas-Marin E."/>
            <person name="Kohn T."/>
            <person name="Peeters S.H."/>
            <person name="Heuer A."/>
            <person name="Rast P."/>
            <person name="Oberbeckmann S."/>
            <person name="Bunk B."/>
            <person name="Jeske O."/>
            <person name="Meyerdierks A."/>
            <person name="Storesund J.E."/>
            <person name="Kallscheuer N."/>
            <person name="Luecker S."/>
            <person name="Lage O.M."/>
            <person name="Pohl T."/>
            <person name="Merkel B.J."/>
            <person name="Hornburger P."/>
            <person name="Mueller R.-W."/>
            <person name="Bruemmer F."/>
            <person name="Labrenz M."/>
            <person name="Spormann A.M."/>
            <person name="Op den Camp H."/>
            <person name="Overmann J."/>
            <person name="Amann R."/>
            <person name="Jetten M.S.M."/>
            <person name="Mascher T."/>
            <person name="Medema M.H."/>
            <person name="Devos D.P."/>
            <person name="Kaster A.-K."/>
            <person name="Ovreas L."/>
            <person name="Rohde M."/>
            <person name="Galperin M.Y."/>
            <person name="Jogler C."/>
        </authorList>
    </citation>
    <scope>NUCLEOTIDE SEQUENCE [LARGE SCALE GENOMIC DNA]</scope>
    <source>
        <strain evidence="9 10">K22_7</strain>
    </source>
</reference>
<dbReference type="GO" id="GO:0016020">
    <property type="term" value="C:membrane"/>
    <property type="evidence" value="ECO:0007669"/>
    <property type="project" value="UniProtKB-SubCell"/>
</dbReference>
<feature type="transmembrane region" description="Helical" evidence="7">
    <location>
        <begin position="56"/>
        <end position="75"/>
    </location>
</feature>
<feature type="transmembrane region" description="Helical" evidence="7">
    <location>
        <begin position="152"/>
        <end position="173"/>
    </location>
</feature>
<evidence type="ECO:0000256" key="4">
    <source>
        <dbReference type="ARBA" id="ARBA00022692"/>
    </source>
</evidence>
<dbReference type="AlphaFoldDB" id="A0A517NKA8"/>
<keyword evidence="4 7" id="KW-0812">Transmembrane</keyword>
<feature type="transmembrane region" description="Helical" evidence="7">
    <location>
        <begin position="326"/>
        <end position="348"/>
    </location>
</feature>
<evidence type="ECO:0000313" key="10">
    <source>
        <dbReference type="Proteomes" id="UP000318538"/>
    </source>
</evidence>
<evidence type="ECO:0000256" key="3">
    <source>
        <dbReference type="ARBA" id="ARBA00022448"/>
    </source>
</evidence>
<feature type="transmembrane region" description="Helical" evidence="7">
    <location>
        <begin position="30"/>
        <end position="50"/>
    </location>
</feature>
<keyword evidence="5 7" id="KW-1133">Transmembrane helix</keyword>
<evidence type="ECO:0000256" key="2">
    <source>
        <dbReference type="ARBA" id="ARBA00005551"/>
    </source>
</evidence>
<comment type="similarity">
    <text evidence="2">Belongs to the monovalent cation:proton antiporter 2 (CPA2) transporter (TC 2.A.37) family.</text>
</comment>
<dbReference type="Gene3D" id="3.40.50.720">
    <property type="entry name" value="NAD(P)-binding Rossmann-like Domain"/>
    <property type="match status" value="1"/>
</dbReference>
<dbReference type="RefSeq" id="WP_145175735.1">
    <property type="nucleotide sequence ID" value="NZ_CP036525.1"/>
</dbReference>
<comment type="subcellular location">
    <subcellularLocation>
        <location evidence="1">Membrane</location>
        <topology evidence="1">Multi-pass membrane protein</topology>
    </subcellularLocation>
</comment>
<feature type="transmembrane region" description="Helical" evidence="7">
    <location>
        <begin position="113"/>
        <end position="132"/>
    </location>
</feature>
<name>A0A517NKA8_9BACT</name>
<dbReference type="KEGG" id="rlc:K227x_60050"/>
<feature type="transmembrane region" description="Helical" evidence="7">
    <location>
        <begin position="179"/>
        <end position="199"/>
    </location>
</feature>
<dbReference type="PROSITE" id="PS51201">
    <property type="entry name" value="RCK_N"/>
    <property type="match status" value="1"/>
</dbReference>
<dbReference type="Pfam" id="PF02254">
    <property type="entry name" value="TrkA_N"/>
    <property type="match status" value="1"/>
</dbReference>
<evidence type="ECO:0000256" key="7">
    <source>
        <dbReference type="SAM" id="Phobius"/>
    </source>
</evidence>
<evidence type="ECO:0000256" key="1">
    <source>
        <dbReference type="ARBA" id="ARBA00004141"/>
    </source>
</evidence>
<evidence type="ECO:0000259" key="8">
    <source>
        <dbReference type="PROSITE" id="PS51201"/>
    </source>
</evidence>
<evidence type="ECO:0000256" key="6">
    <source>
        <dbReference type="ARBA" id="ARBA00023136"/>
    </source>
</evidence>
<feature type="transmembrane region" description="Helical" evidence="7">
    <location>
        <begin position="206"/>
        <end position="228"/>
    </location>
</feature>
<evidence type="ECO:0000256" key="5">
    <source>
        <dbReference type="ARBA" id="ARBA00022989"/>
    </source>
</evidence>
<proteinExistence type="inferred from homology"/>
<keyword evidence="6 7" id="KW-0472">Membrane</keyword>
<keyword evidence="3" id="KW-0813">Transport</keyword>
<dbReference type="PANTHER" id="PTHR42751:SF6">
    <property type="entry name" value="CONSERVED INTEGRAL MEMBRANE TRANSPORT PROTEIN-RELATED"/>
    <property type="match status" value="1"/>
</dbReference>
<feature type="transmembrane region" description="Helical" evidence="7">
    <location>
        <begin position="6"/>
        <end position="23"/>
    </location>
</feature>
<feature type="domain" description="RCK N-terminal" evidence="8">
    <location>
        <begin position="403"/>
        <end position="520"/>
    </location>
</feature>
<keyword evidence="10" id="KW-1185">Reference proteome</keyword>
<gene>
    <name evidence="9" type="primary">ybaL_2</name>
    <name evidence="9" type="ORF">K227x_60050</name>
</gene>
<protein>
    <submittedName>
        <fullName evidence="9">Inner membrane protein YbaL</fullName>
    </submittedName>
</protein>
<dbReference type="Gene3D" id="1.20.1530.20">
    <property type="match status" value="1"/>
</dbReference>
<feature type="transmembrane region" description="Helical" evidence="7">
    <location>
        <begin position="360"/>
        <end position="380"/>
    </location>
</feature>
<dbReference type="OrthoDB" id="9793589at2"/>